<evidence type="ECO:0000313" key="3">
    <source>
        <dbReference type="EMBL" id="PFH31134.1"/>
    </source>
</evidence>
<proteinExistence type="predicted"/>
<organism evidence="3 4">
    <name type="scientific">Besnoitia besnoiti</name>
    <name type="common">Apicomplexan protozoan</name>
    <dbReference type="NCBI Taxonomy" id="94643"/>
    <lineage>
        <taxon>Eukaryota</taxon>
        <taxon>Sar</taxon>
        <taxon>Alveolata</taxon>
        <taxon>Apicomplexa</taxon>
        <taxon>Conoidasida</taxon>
        <taxon>Coccidia</taxon>
        <taxon>Eucoccidiorida</taxon>
        <taxon>Eimeriorina</taxon>
        <taxon>Sarcocystidae</taxon>
        <taxon>Besnoitia</taxon>
    </lineage>
</organism>
<gene>
    <name evidence="3" type="ORF">BESB_030080</name>
</gene>
<dbReference type="Proteomes" id="UP000224006">
    <property type="component" value="Chromosome XIII"/>
</dbReference>
<evidence type="ECO:0000256" key="2">
    <source>
        <dbReference type="SAM" id="SignalP"/>
    </source>
</evidence>
<dbReference type="OrthoDB" id="10388766at2759"/>
<protein>
    <recommendedName>
        <fullName evidence="5">Transmembrane protein</fullName>
    </recommendedName>
</protein>
<keyword evidence="4" id="KW-1185">Reference proteome</keyword>
<feature type="signal peptide" evidence="2">
    <location>
        <begin position="1"/>
        <end position="41"/>
    </location>
</feature>
<keyword evidence="2" id="KW-0732">Signal</keyword>
<reference evidence="3 4" key="1">
    <citation type="submission" date="2017-09" db="EMBL/GenBank/DDBJ databases">
        <title>Genome sequencing of Besnoitia besnoiti strain Bb-Ger1.</title>
        <authorList>
            <person name="Schares G."/>
            <person name="Venepally P."/>
            <person name="Lorenzi H.A."/>
        </authorList>
    </citation>
    <scope>NUCLEOTIDE SEQUENCE [LARGE SCALE GENOMIC DNA]</scope>
    <source>
        <strain evidence="3 4">Bb-Ger1</strain>
    </source>
</reference>
<sequence>MARGSLPLTSPGSSRGSLRAASVLCLLLFLLSPSFLCGAFACEAAAAAEGPGARALGAKTDPWLPSLDLAIPESHDTRKTVYDVLKEVEDTPNDNLLFAVARDVVNTYQLTKPFFDEFLRLHQQSRAKQKAKNNVLAGIDPPSGANPNGVAATAAQPLASPLGSGAESRGDREDGWKKKKARRDEREGKKHQERKKKVQEAGTPEQGGEEKEKTHRDKPKLLGYSGTSRLLS</sequence>
<dbReference type="AlphaFoldDB" id="A0A2A9M1L6"/>
<accession>A0A2A9M1L6</accession>
<dbReference type="KEGG" id="bbes:BESB_030080"/>
<dbReference type="EMBL" id="NWUJ01000016">
    <property type="protein sequence ID" value="PFH31134.1"/>
    <property type="molecule type" value="Genomic_DNA"/>
</dbReference>
<evidence type="ECO:0008006" key="5">
    <source>
        <dbReference type="Google" id="ProtNLM"/>
    </source>
</evidence>
<feature type="compositionally biased region" description="Basic and acidic residues" evidence="1">
    <location>
        <begin position="168"/>
        <end position="190"/>
    </location>
</feature>
<feature type="region of interest" description="Disordered" evidence="1">
    <location>
        <begin position="158"/>
        <end position="232"/>
    </location>
</feature>
<evidence type="ECO:0000256" key="1">
    <source>
        <dbReference type="SAM" id="MobiDB-lite"/>
    </source>
</evidence>
<dbReference type="RefSeq" id="XP_029215143.1">
    <property type="nucleotide sequence ID" value="XM_029361676.1"/>
</dbReference>
<dbReference type="GeneID" id="40308060"/>
<feature type="chain" id="PRO_5012699123" description="Transmembrane protein" evidence="2">
    <location>
        <begin position="42"/>
        <end position="232"/>
    </location>
</feature>
<dbReference type="VEuPathDB" id="ToxoDB:BESB_030080"/>
<name>A0A2A9M1L6_BESBE</name>
<evidence type="ECO:0000313" key="4">
    <source>
        <dbReference type="Proteomes" id="UP000224006"/>
    </source>
</evidence>
<comment type="caution">
    <text evidence="3">The sequence shown here is derived from an EMBL/GenBank/DDBJ whole genome shotgun (WGS) entry which is preliminary data.</text>
</comment>